<dbReference type="Proteomes" id="UP000636709">
    <property type="component" value="Unassembled WGS sequence"/>
</dbReference>
<keyword evidence="8 12" id="KW-0904">Protein phosphatase</keyword>
<proteinExistence type="inferred from homology"/>
<reference evidence="15" key="1">
    <citation type="submission" date="2020-07" db="EMBL/GenBank/DDBJ databases">
        <title>Genome sequence and genetic diversity analysis of an under-domesticated orphan crop, white fonio (Digitaria exilis).</title>
        <authorList>
            <person name="Bennetzen J.L."/>
            <person name="Chen S."/>
            <person name="Ma X."/>
            <person name="Wang X."/>
            <person name="Yssel A.E.J."/>
            <person name="Chaluvadi S.R."/>
            <person name="Johnson M."/>
            <person name="Gangashetty P."/>
            <person name="Hamidou F."/>
            <person name="Sanogo M.D."/>
            <person name="Zwaenepoel A."/>
            <person name="Wallace J."/>
            <person name="Van De Peer Y."/>
            <person name="Van Deynze A."/>
        </authorList>
    </citation>
    <scope>NUCLEOTIDE SEQUENCE</scope>
    <source>
        <tissue evidence="15">Leaves</tissue>
    </source>
</reference>
<dbReference type="EC" id="3.1.3.16" evidence="4"/>
<evidence type="ECO:0000256" key="2">
    <source>
        <dbReference type="ARBA" id="ARBA00001946"/>
    </source>
</evidence>
<dbReference type="PROSITE" id="PS51746">
    <property type="entry name" value="PPM_2"/>
    <property type="match status" value="1"/>
</dbReference>
<dbReference type="SUPFAM" id="SSF81606">
    <property type="entry name" value="PP2C-like"/>
    <property type="match status" value="1"/>
</dbReference>
<dbReference type="CDD" id="cd00143">
    <property type="entry name" value="PP2Cc"/>
    <property type="match status" value="1"/>
</dbReference>
<dbReference type="PANTHER" id="PTHR47992">
    <property type="entry name" value="PROTEIN PHOSPHATASE"/>
    <property type="match status" value="1"/>
</dbReference>
<evidence type="ECO:0000256" key="8">
    <source>
        <dbReference type="ARBA" id="ARBA00022912"/>
    </source>
</evidence>
<comment type="cofactor">
    <cofactor evidence="2">
        <name>Mg(2+)</name>
        <dbReference type="ChEBI" id="CHEBI:18420"/>
    </cofactor>
</comment>
<keyword evidence="16" id="KW-1185">Reference proteome</keyword>
<dbReference type="EMBL" id="JACEFO010001719">
    <property type="protein sequence ID" value="KAF8716990.1"/>
    <property type="molecule type" value="Genomic_DNA"/>
</dbReference>
<gene>
    <name evidence="15" type="ORF">HU200_026097</name>
</gene>
<evidence type="ECO:0000256" key="1">
    <source>
        <dbReference type="ARBA" id="ARBA00001936"/>
    </source>
</evidence>
<sequence length="574" mass="61163">MHAPASAPASRQAHAACATPHRTRPAPRARRPRRQISPPRRGVAWRLLSPCASSLFPRFTSPRRLAPAPITNVATPATNHRPRPPSPHASHLHVSTRAATDHPPTDCDRPNHVSLQIDNTRPLTLLAPLTVPASPRDSAHVVGTAPGINKLAAEADCPTRGAPRETAMAEICCEEAKSTPATAVAVAAAAAVAVASSALERRRRRLEMRRFRATDLDASAAEEDLRAGKRQRLARTTSGPCLDAASDFERPPASLPEVRLPRYGVTSVCGRRREMEDAVSIRPDFLPGASSKHHFFGVFDGHGCSHVATMCQDRMHEVVADEHSNAGSCQETAWKGVMERSFARLDQQALGWATSRSGDEPACRCEQQMPSRCDHVGSTAVVAVVNPTHVVVANAGDSRAVLSRGGVPVPLSVDHKPDRPDELARIEAAGGRVIYWDGARVLGVLAMSRAIGDGYLKPFVSSEPEVTVTERTDDDECLILASDGLWDVVTNEMACDVVRACFRSNGPPGPAARTNGVAPADADAEDGSAVVKGVSKADSDKACSDAAMLLAKLALARRSADNVSVVVVDLRRGI</sequence>
<name>A0A835EUW0_9POAL</name>
<keyword evidence="9" id="KW-0464">Manganese</keyword>
<feature type="compositionally biased region" description="Low complexity" evidence="13">
    <location>
        <begin position="1"/>
        <end position="20"/>
    </location>
</feature>
<comment type="similarity">
    <text evidence="3 12">Belongs to the PP2C family.</text>
</comment>
<dbReference type="AlphaFoldDB" id="A0A835EUW0"/>
<comment type="catalytic activity">
    <reaction evidence="11">
        <text>O-phospho-L-threonyl-[protein] + H2O = L-threonyl-[protein] + phosphate</text>
        <dbReference type="Rhea" id="RHEA:47004"/>
        <dbReference type="Rhea" id="RHEA-COMP:11060"/>
        <dbReference type="Rhea" id="RHEA-COMP:11605"/>
        <dbReference type="ChEBI" id="CHEBI:15377"/>
        <dbReference type="ChEBI" id="CHEBI:30013"/>
        <dbReference type="ChEBI" id="CHEBI:43474"/>
        <dbReference type="ChEBI" id="CHEBI:61977"/>
        <dbReference type="EC" id="3.1.3.16"/>
    </reaction>
</comment>
<evidence type="ECO:0000256" key="4">
    <source>
        <dbReference type="ARBA" id="ARBA00013081"/>
    </source>
</evidence>
<evidence type="ECO:0000256" key="10">
    <source>
        <dbReference type="ARBA" id="ARBA00047761"/>
    </source>
</evidence>
<evidence type="ECO:0000256" key="13">
    <source>
        <dbReference type="SAM" id="MobiDB-lite"/>
    </source>
</evidence>
<protein>
    <recommendedName>
        <fullName evidence="4">protein-serine/threonine phosphatase</fullName>
        <ecNumber evidence="4">3.1.3.16</ecNumber>
    </recommendedName>
</protein>
<keyword evidence="7" id="KW-0460">Magnesium</keyword>
<feature type="domain" description="PPM-type phosphatase" evidence="14">
    <location>
        <begin position="262"/>
        <end position="570"/>
    </location>
</feature>
<comment type="cofactor">
    <cofactor evidence="1">
        <name>Mn(2+)</name>
        <dbReference type="ChEBI" id="CHEBI:29035"/>
    </cofactor>
</comment>
<feature type="region of interest" description="Disordered" evidence="13">
    <location>
        <begin position="1"/>
        <end position="41"/>
    </location>
</feature>
<keyword evidence="5" id="KW-0479">Metal-binding</keyword>
<accession>A0A835EUW0</accession>
<dbReference type="Gene3D" id="3.60.40.10">
    <property type="entry name" value="PPM-type phosphatase domain"/>
    <property type="match status" value="1"/>
</dbReference>
<dbReference type="Pfam" id="PF00481">
    <property type="entry name" value="PP2C"/>
    <property type="match status" value="1"/>
</dbReference>
<dbReference type="PROSITE" id="PS01032">
    <property type="entry name" value="PPM_1"/>
    <property type="match status" value="1"/>
</dbReference>
<evidence type="ECO:0000256" key="6">
    <source>
        <dbReference type="ARBA" id="ARBA00022801"/>
    </source>
</evidence>
<dbReference type="InterPro" id="IPR036457">
    <property type="entry name" value="PPM-type-like_dom_sf"/>
</dbReference>
<dbReference type="SMART" id="SM00332">
    <property type="entry name" value="PP2Cc"/>
    <property type="match status" value="1"/>
</dbReference>
<evidence type="ECO:0000259" key="14">
    <source>
        <dbReference type="PROSITE" id="PS51746"/>
    </source>
</evidence>
<comment type="catalytic activity">
    <reaction evidence="10">
        <text>O-phospho-L-seryl-[protein] + H2O = L-seryl-[protein] + phosphate</text>
        <dbReference type="Rhea" id="RHEA:20629"/>
        <dbReference type="Rhea" id="RHEA-COMP:9863"/>
        <dbReference type="Rhea" id="RHEA-COMP:11604"/>
        <dbReference type="ChEBI" id="CHEBI:15377"/>
        <dbReference type="ChEBI" id="CHEBI:29999"/>
        <dbReference type="ChEBI" id="CHEBI:43474"/>
        <dbReference type="ChEBI" id="CHEBI:83421"/>
        <dbReference type="EC" id="3.1.3.16"/>
    </reaction>
</comment>
<dbReference type="FunFam" id="3.60.40.10:FF:000046">
    <property type="entry name" value="Probable protein phosphatase 2C 9"/>
    <property type="match status" value="1"/>
</dbReference>
<dbReference type="InterPro" id="IPR000222">
    <property type="entry name" value="PP2C_BS"/>
</dbReference>
<feature type="compositionally biased region" description="Basic residues" evidence="13">
    <location>
        <begin position="21"/>
        <end position="34"/>
    </location>
</feature>
<evidence type="ECO:0000256" key="7">
    <source>
        <dbReference type="ARBA" id="ARBA00022842"/>
    </source>
</evidence>
<evidence type="ECO:0000256" key="12">
    <source>
        <dbReference type="RuleBase" id="RU003465"/>
    </source>
</evidence>
<dbReference type="GO" id="GO:0004722">
    <property type="term" value="F:protein serine/threonine phosphatase activity"/>
    <property type="evidence" value="ECO:0007669"/>
    <property type="project" value="UniProtKB-EC"/>
</dbReference>
<evidence type="ECO:0000256" key="3">
    <source>
        <dbReference type="ARBA" id="ARBA00006702"/>
    </source>
</evidence>
<comment type="caution">
    <text evidence="15">The sequence shown here is derived from an EMBL/GenBank/DDBJ whole genome shotgun (WGS) entry which is preliminary data.</text>
</comment>
<evidence type="ECO:0000256" key="9">
    <source>
        <dbReference type="ARBA" id="ARBA00023211"/>
    </source>
</evidence>
<dbReference type="GO" id="GO:0046872">
    <property type="term" value="F:metal ion binding"/>
    <property type="evidence" value="ECO:0007669"/>
    <property type="project" value="UniProtKB-KW"/>
</dbReference>
<organism evidence="15 16">
    <name type="scientific">Digitaria exilis</name>
    <dbReference type="NCBI Taxonomy" id="1010633"/>
    <lineage>
        <taxon>Eukaryota</taxon>
        <taxon>Viridiplantae</taxon>
        <taxon>Streptophyta</taxon>
        <taxon>Embryophyta</taxon>
        <taxon>Tracheophyta</taxon>
        <taxon>Spermatophyta</taxon>
        <taxon>Magnoliopsida</taxon>
        <taxon>Liliopsida</taxon>
        <taxon>Poales</taxon>
        <taxon>Poaceae</taxon>
        <taxon>PACMAD clade</taxon>
        <taxon>Panicoideae</taxon>
        <taxon>Panicodae</taxon>
        <taxon>Paniceae</taxon>
        <taxon>Anthephorinae</taxon>
        <taxon>Digitaria</taxon>
    </lineage>
</organism>
<evidence type="ECO:0000256" key="11">
    <source>
        <dbReference type="ARBA" id="ARBA00048336"/>
    </source>
</evidence>
<evidence type="ECO:0000313" key="16">
    <source>
        <dbReference type="Proteomes" id="UP000636709"/>
    </source>
</evidence>
<dbReference type="OrthoDB" id="10264738at2759"/>
<keyword evidence="6 12" id="KW-0378">Hydrolase</keyword>
<dbReference type="InterPro" id="IPR015655">
    <property type="entry name" value="PP2C"/>
</dbReference>
<dbReference type="InterPro" id="IPR001932">
    <property type="entry name" value="PPM-type_phosphatase-like_dom"/>
</dbReference>
<feature type="region of interest" description="Disordered" evidence="13">
    <location>
        <begin position="58"/>
        <end position="107"/>
    </location>
</feature>
<evidence type="ECO:0000313" key="15">
    <source>
        <dbReference type="EMBL" id="KAF8716990.1"/>
    </source>
</evidence>
<evidence type="ECO:0000256" key="5">
    <source>
        <dbReference type="ARBA" id="ARBA00022723"/>
    </source>
</evidence>